<dbReference type="EMBL" id="RKMF01000015">
    <property type="protein sequence ID" value="ROZ62096.1"/>
    <property type="molecule type" value="Genomic_DNA"/>
</dbReference>
<dbReference type="InterPro" id="IPR029068">
    <property type="entry name" value="Glyas_Bleomycin-R_OHBP_Dase"/>
</dbReference>
<feature type="domain" description="VOC" evidence="1">
    <location>
        <begin position="18"/>
        <end position="145"/>
    </location>
</feature>
<sequence>MTNTCDPAEPTSNTPAVRQLRLVIEAADFDAARAFFQDALGMSALAAFSEADDAQVVILDAGRATLEITNPAHKRFIDDVEAEGRPSTPIRLALEVDDTAAVTQRAVDGGAQLTAEPRLTPWLSVNARLAAPSLPDLDLTLFQETMESDH</sequence>
<accession>A0A3N3ZMZ4</accession>
<gene>
    <name evidence="2" type="ORF">EDL96_11425</name>
</gene>
<dbReference type="OrthoDB" id="956698at2"/>
<dbReference type="AlphaFoldDB" id="A0A3N3ZMZ4"/>
<dbReference type="PROSITE" id="PS51819">
    <property type="entry name" value="VOC"/>
    <property type="match status" value="1"/>
</dbReference>
<organism evidence="2 3">
    <name type="scientific">Kocuria soli</name>
    <dbReference type="NCBI Taxonomy" id="2485125"/>
    <lineage>
        <taxon>Bacteria</taxon>
        <taxon>Bacillati</taxon>
        <taxon>Actinomycetota</taxon>
        <taxon>Actinomycetes</taxon>
        <taxon>Micrococcales</taxon>
        <taxon>Micrococcaceae</taxon>
        <taxon>Kocuria</taxon>
    </lineage>
</organism>
<evidence type="ECO:0000313" key="2">
    <source>
        <dbReference type="EMBL" id="ROZ62096.1"/>
    </source>
</evidence>
<reference evidence="2 3" key="1">
    <citation type="submission" date="2018-10" db="EMBL/GenBank/DDBJ databases">
        <title>Kocuria sp. M5W7-7, whole genome shotgun sequence.</title>
        <authorList>
            <person name="Tuo L."/>
        </authorList>
    </citation>
    <scope>NUCLEOTIDE SEQUENCE [LARGE SCALE GENOMIC DNA]</scope>
    <source>
        <strain evidence="2 3">M5W7-7</strain>
    </source>
</reference>
<evidence type="ECO:0000259" key="1">
    <source>
        <dbReference type="PROSITE" id="PS51819"/>
    </source>
</evidence>
<evidence type="ECO:0000313" key="3">
    <source>
        <dbReference type="Proteomes" id="UP000270616"/>
    </source>
</evidence>
<dbReference type="SUPFAM" id="SSF54593">
    <property type="entry name" value="Glyoxalase/Bleomycin resistance protein/Dihydroxybiphenyl dioxygenase"/>
    <property type="match status" value="1"/>
</dbReference>
<comment type="caution">
    <text evidence="2">The sequence shown here is derived from an EMBL/GenBank/DDBJ whole genome shotgun (WGS) entry which is preliminary data.</text>
</comment>
<proteinExistence type="predicted"/>
<dbReference type="Proteomes" id="UP000270616">
    <property type="component" value="Unassembled WGS sequence"/>
</dbReference>
<dbReference type="Gene3D" id="3.10.180.10">
    <property type="entry name" value="2,3-Dihydroxybiphenyl 1,2-Dioxygenase, domain 1"/>
    <property type="match status" value="1"/>
</dbReference>
<dbReference type="Pfam" id="PF13669">
    <property type="entry name" value="Glyoxalase_4"/>
    <property type="match status" value="1"/>
</dbReference>
<protein>
    <submittedName>
        <fullName evidence="2">VOC family protein</fullName>
    </submittedName>
</protein>
<dbReference type="InterPro" id="IPR037523">
    <property type="entry name" value="VOC_core"/>
</dbReference>
<keyword evidence="3" id="KW-1185">Reference proteome</keyword>
<name>A0A3N3ZMZ4_9MICC</name>